<reference evidence="1" key="1">
    <citation type="journal article" date="2021" name="Proc. Natl. Acad. Sci. U.S.A.">
        <title>A Catalog of Tens of Thousands of Viruses from Human Metagenomes Reveals Hidden Associations with Chronic Diseases.</title>
        <authorList>
            <person name="Tisza M.J."/>
            <person name="Buck C.B."/>
        </authorList>
    </citation>
    <scope>NUCLEOTIDE SEQUENCE</scope>
    <source>
        <strain evidence="1">CtAvK3</strain>
    </source>
</reference>
<protein>
    <submittedName>
        <fullName evidence="1">Uncharacterized protein</fullName>
    </submittedName>
</protein>
<proteinExistence type="predicted"/>
<evidence type="ECO:0000313" key="1">
    <source>
        <dbReference type="EMBL" id="DAD82021.1"/>
    </source>
</evidence>
<organism evidence="1">
    <name type="scientific">Siphoviridae sp. ctAvK3</name>
    <dbReference type="NCBI Taxonomy" id="2826184"/>
    <lineage>
        <taxon>Viruses</taxon>
        <taxon>Duplodnaviria</taxon>
        <taxon>Heunggongvirae</taxon>
        <taxon>Uroviricota</taxon>
        <taxon>Caudoviricetes</taxon>
    </lineage>
</organism>
<sequence length="33" mass="3770">MGGTMFIIIRMRRRTESFSGRFLSILGITHIGN</sequence>
<accession>A0A8S5MI42</accession>
<dbReference type="EMBL" id="BK014910">
    <property type="protein sequence ID" value="DAD82021.1"/>
    <property type="molecule type" value="Genomic_DNA"/>
</dbReference>
<name>A0A8S5MI42_9CAUD</name>